<name>A0A9Q7EVQ6_9BACT</name>
<gene>
    <name evidence="7" type="ORF">KAR29_01515</name>
</gene>
<dbReference type="InterPro" id="IPR020846">
    <property type="entry name" value="MFS_dom"/>
</dbReference>
<dbReference type="PANTHER" id="PTHR43826:SF3">
    <property type="entry name" value="GLUCOSE-6-PHOSPHATE EXCHANGER SLC37A4"/>
    <property type="match status" value="1"/>
</dbReference>
<evidence type="ECO:0000259" key="6">
    <source>
        <dbReference type="PROSITE" id="PS50850"/>
    </source>
</evidence>
<feature type="transmembrane region" description="Helical" evidence="5">
    <location>
        <begin position="265"/>
        <end position="285"/>
    </location>
</feature>
<feature type="transmembrane region" description="Helical" evidence="5">
    <location>
        <begin position="297"/>
        <end position="315"/>
    </location>
</feature>
<feature type="transmembrane region" description="Helical" evidence="5">
    <location>
        <begin position="174"/>
        <end position="192"/>
    </location>
</feature>
<feature type="transmembrane region" description="Helical" evidence="5">
    <location>
        <begin position="47"/>
        <end position="67"/>
    </location>
</feature>
<dbReference type="InterPro" id="IPR036259">
    <property type="entry name" value="MFS_trans_sf"/>
</dbReference>
<dbReference type="Pfam" id="PF07690">
    <property type="entry name" value="MFS_1"/>
    <property type="match status" value="1"/>
</dbReference>
<dbReference type="Proteomes" id="UP000671879">
    <property type="component" value="Chromosome"/>
</dbReference>
<evidence type="ECO:0000313" key="7">
    <source>
        <dbReference type="EMBL" id="QTX32648.1"/>
    </source>
</evidence>
<proteinExistence type="predicted"/>
<sequence>MTEECRTAPKGYGYRWIVWAIMLASYMVVFFHRLAAAVVRQNLVDDFGLSGSAFGSLASMYFYAYMVMQIPVGYLADSLGARATVTFGMTLAGAGSLLFGMAQGTTLLFAGRFLVGIGVSTVFIATLKVLSMWFRERDFGTLSGVTNLVGSLGGVLAQAPLAWAVAAFTWRTTFVAIGALSLLLGGLCWLLIRNAPADMGLAPLNAAPPTRGKPSLAEGFRAILSNWRIWPAALFYASIMGIYLAFSGAWGISYIEKVYGLARPAAAAIASYIVFGAMAGGIMTGGLSDRIGRRKPVILTMTALFCLCLTPLVFWNGGMPPQALLRPLFFVMGVTSTAFILTWAVAKEINVPRYTGMAVALVNTVAFGGAALITTAMGVILDRMPDAAPLVQYRALFSFALACSLFGIACALLIPETRCRNITVAAAEKG</sequence>
<feature type="domain" description="Major facilitator superfamily (MFS) profile" evidence="6">
    <location>
        <begin position="17"/>
        <end position="418"/>
    </location>
</feature>
<evidence type="ECO:0000313" key="8">
    <source>
        <dbReference type="Proteomes" id="UP000671879"/>
    </source>
</evidence>
<evidence type="ECO:0000256" key="4">
    <source>
        <dbReference type="ARBA" id="ARBA00023136"/>
    </source>
</evidence>
<reference evidence="8" key="1">
    <citation type="submission" date="2021-04" db="EMBL/GenBank/DDBJ databases">
        <title>A novel Synergistetes isolate from a pyrite-forming mixed culture.</title>
        <authorList>
            <person name="Bunk B."/>
            <person name="Sproer C."/>
            <person name="Spring S."/>
            <person name="Pester M."/>
        </authorList>
    </citation>
    <scope>NUCLEOTIDE SEQUENCE [LARGE SCALE GENOMIC DNA]</scope>
    <source>
        <strain evidence="8">J.5.4.2-T.3.5.2</strain>
    </source>
</reference>
<evidence type="ECO:0000256" key="1">
    <source>
        <dbReference type="ARBA" id="ARBA00004127"/>
    </source>
</evidence>
<keyword evidence="8" id="KW-1185">Reference proteome</keyword>
<dbReference type="GO" id="GO:0012505">
    <property type="term" value="C:endomembrane system"/>
    <property type="evidence" value="ECO:0007669"/>
    <property type="project" value="UniProtKB-SubCell"/>
</dbReference>
<dbReference type="PANTHER" id="PTHR43826">
    <property type="entry name" value="GLUCOSE-6-PHOSPHATE EXCHANGER SLC37A4"/>
    <property type="match status" value="1"/>
</dbReference>
<dbReference type="InterPro" id="IPR005829">
    <property type="entry name" value="Sugar_transporter_CS"/>
</dbReference>
<feature type="transmembrane region" description="Helical" evidence="5">
    <location>
        <begin position="107"/>
        <end position="127"/>
    </location>
</feature>
<feature type="transmembrane region" description="Helical" evidence="5">
    <location>
        <begin position="327"/>
        <end position="346"/>
    </location>
</feature>
<feature type="transmembrane region" description="Helical" evidence="5">
    <location>
        <begin position="233"/>
        <end position="253"/>
    </location>
</feature>
<dbReference type="GO" id="GO:0061513">
    <property type="term" value="F:glucose 6-phosphate:phosphate antiporter activity"/>
    <property type="evidence" value="ECO:0007669"/>
    <property type="project" value="TreeGrafter"/>
</dbReference>
<feature type="transmembrane region" description="Helical" evidence="5">
    <location>
        <begin position="393"/>
        <end position="414"/>
    </location>
</feature>
<accession>A0A9Q7EVQ6</accession>
<dbReference type="InterPro" id="IPR011701">
    <property type="entry name" value="MFS"/>
</dbReference>
<feature type="transmembrane region" description="Helical" evidence="5">
    <location>
        <begin position="12"/>
        <end position="35"/>
    </location>
</feature>
<dbReference type="Gene3D" id="1.20.1250.20">
    <property type="entry name" value="MFS general substrate transporter like domains"/>
    <property type="match status" value="2"/>
</dbReference>
<keyword evidence="2 5" id="KW-0812">Transmembrane</keyword>
<dbReference type="KEGG" id="aram:KAR29_01515"/>
<evidence type="ECO:0000256" key="5">
    <source>
        <dbReference type="SAM" id="Phobius"/>
    </source>
</evidence>
<feature type="transmembrane region" description="Helical" evidence="5">
    <location>
        <begin position="148"/>
        <end position="168"/>
    </location>
</feature>
<dbReference type="InterPro" id="IPR000849">
    <property type="entry name" value="Sugar_P_transporter"/>
</dbReference>
<feature type="transmembrane region" description="Helical" evidence="5">
    <location>
        <begin position="358"/>
        <end position="381"/>
    </location>
</feature>
<organism evidence="7 8">
    <name type="scientific">Aminithiophilus ramosus</name>
    <dbReference type="NCBI Taxonomy" id="3029084"/>
    <lineage>
        <taxon>Bacteria</taxon>
        <taxon>Thermotogati</taxon>
        <taxon>Synergistota</taxon>
        <taxon>Synergistia</taxon>
        <taxon>Synergistales</taxon>
        <taxon>Aminithiophilaceae</taxon>
        <taxon>Aminithiophilus</taxon>
    </lineage>
</organism>
<dbReference type="EMBL" id="CP072943">
    <property type="protein sequence ID" value="QTX32648.1"/>
    <property type="molecule type" value="Genomic_DNA"/>
</dbReference>
<feature type="transmembrane region" description="Helical" evidence="5">
    <location>
        <begin position="79"/>
        <end position="101"/>
    </location>
</feature>
<dbReference type="AlphaFoldDB" id="A0A9Q7EVQ6"/>
<comment type="subcellular location">
    <subcellularLocation>
        <location evidence="1">Endomembrane system</location>
        <topology evidence="1">Multi-pass membrane protein</topology>
    </subcellularLocation>
</comment>
<dbReference type="PIRSF" id="PIRSF002808">
    <property type="entry name" value="Hexose_phosphate_transp"/>
    <property type="match status" value="1"/>
</dbReference>
<evidence type="ECO:0000256" key="3">
    <source>
        <dbReference type="ARBA" id="ARBA00022989"/>
    </source>
</evidence>
<dbReference type="InterPro" id="IPR051337">
    <property type="entry name" value="OPA_Antiporter"/>
</dbReference>
<keyword evidence="3 5" id="KW-1133">Transmembrane helix</keyword>
<dbReference type="PROSITE" id="PS00216">
    <property type="entry name" value="SUGAR_TRANSPORT_1"/>
    <property type="match status" value="1"/>
</dbReference>
<dbReference type="GO" id="GO:0035435">
    <property type="term" value="P:phosphate ion transmembrane transport"/>
    <property type="evidence" value="ECO:0007669"/>
    <property type="project" value="TreeGrafter"/>
</dbReference>
<protein>
    <submittedName>
        <fullName evidence="7">MFS transporter</fullName>
    </submittedName>
</protein>
<keyword evidence="4 5" id="KW-0472">Membrane</keyword>
<dbReference type="RefSeq" id="WP_274373898.1">
    <property type="nucleotide sequence ID" value="NZ_CP072943.1"/>
</dbReference>
<dbReference type="GO" id="GO:0016020">
    <property type="term" value="C:membrane"/>
    <property type="evidence" value="ECO:0007669"/>
    <property type="project" value="InterPro"/>
</dbReference>
<dbReference type="SUPFAM" id="SSF103473">
    <property type="entry name" value="MFS general substrate transporter"/>
    <property type="match status" value="1"/>
</dbReference>
<evidence type="ECO:0000256" key="2">
    <source>
        <dbReference type="ARBA" id="ARBA00022692"/>
    </source>
</evidence>
<dbReference type="PROSITE" id="PS50850">
    <property type="entry name" value="MFS"/>
    <property type="match status" value="1"/>
</dbReference>